<dbReference type="PANTHER" id="PTHR10108:SF1144">
    <property type="entry name" value="METHYLTRANSFERASE PMT10-RELATED"/>
    <property type="match status" value="1"/>
</dbReference>
<dbReference type="AlphaFoldDB" id="A0ABD1GI22"/>
<dbReference type="GO" id="GO:0008168">
    <property type="term" value="F:methyltransferase activity"/>
    <property type="evidence" value="ECO:0007669"/>
    <property type="project" value="UniProtKB-UniRule"/>
</dbReference>
<evidence type="ECO:0000256" key="6">
    <source>
        <dbReference type="ARBA" id="ARBA00037847"/>
    </source>
</evidence>
<keyword evidence="5 7" id="KW-0325">Glycoprotein</keyword>
<dbReference type="GO" id="GO:0016020">
    <property type="term" value="C:membrane"/>
    <property type="evidence" value="ECO:0007669"/>
    <property type="project" value="UniProtKB-SubCell"/>
</dbReference>
<dbReference type="InterPro" id="IPR029063">
    <property type="entry name" value="SAM-dependent_MTases_sf"/>
</dbReference>
<dbReference type="EMBL" id="JBEAFC010000008">
    <property type="protein sequence ID" value="KAL1543775.1"/>
    <property type="molecule type" value="Genomic_DNA"/>
</dbReference>
<keyword evidence="3 7" id="KW-0489">Methyltransferase</keyword>
<sequence length="634" mass="71742">MKPMNTSSSSPHSTNLSTFTKIVSFSLLSFSLFVVFKYFSAYTIPTAQNLQLSFSNTTRAAATTPLAPPPLSPPPAAAERPLLERTGIINELGVMTEDFVVGEFDEGLIESIVVVSNSSHERGERKVVRVEKFRICEMNMSDYFPGLDNVDSDFQLNLSNKGKGLDCLVPRPKGYKLHTPWPKSRDEVWFDNIPHTRVDRANKDAVLRKGDKLVFPGDGPQFIRGMDKYLDQISKMVPEIAFGRHTRVALDISSGLASFGAYLLEQNVTTLSIAPKDVHHNQIELALERGIPAMIATFGRRRLPYPSQAFDLVHCSRCGVNWTVDDGILLLEANRLLRGGGYFVWEAEPVYRYGNELEEQWRAMEDLTSNICWELVNKEEYIAIWQKPLNNSCYLNRDPNAQPLLCNTDENPEDIWYTEVKACITRLPENGYGTNTSNWPARLHSPPDRLFTIQMDAEKSRKELYKADSKYTNDIVRGYVGAFHLNQMNLRNVMDMKAGYGGYAAALVDFQFSSWVMNVIPVSGPNTLPVIYDRGLIGVMHDWCDPFATYPRTYDLLNAVGLFSVEQRRCNITNIMLEMDRILRPGGRVYIRDTTAVIEQLEEIAKAVGWVPFMFDSGEGPHSNWKLLACEKRL</sequence>
<evidence type="ECO:0000256" key="7">
    <source>
        <dbReference type="RuleBase" id="RU366043"/>
    </source>
</evidence>
<organism evidence="8 9">
    <name type="scientific">Salvia divinorum</name>
    <name type="common">Maria pastora</name>
    <name type="synonym">Diviner's sage</name>
    <dbReference type="NCBI Taxonomy" id="28513"/>
    <lineage>
        <taxon>Eukaryota</taxon>
        <taxon>Viridiplantae</taxon>
        <taxon>Streptophyta</taxon>
        <taxon>Embryophyta</taxon>
        <taxon>Tracheophyta</taxon>
        <taxon>Spermatophyta</taxon>
        <taxon>Magnoliopsida</taxon>
        <taxon>eudicotyledons</taxon>
        <taxon>Gunneridae</taxon>
        <taxon>Pentapetalae</taxon>
        <taxon>asterids</taxon>
        <taxon>lamiids</taxon>
        <taxon>Lamiales</taxon>
        <taxon>Lamiaceae</taxon>
        <taxon>Nepetoideae</taxon>
        <taxon>Mentheae</taxon>
        <taxon>Salviinae</taxon>
        <taxon>Salvia</taxon>
        <taxon>Salvia subgen. Calosphace</taxon>
    </lineage>
</organism>
<evidence type="ECO:0000313" key="8">
    <source>
        <dbReference type="EMBL" id="KAL1543775.1"/>
    </source>
</evidence>
<evidence type="ECO:0000256" key="2">
    <source>
        <dbReference type="ARBA" id="ARBA00008361"/>
    </source>
</evidence>
<comment type="subcellular location">
    <subcellularLocation>
        <location evidence="6">Endomembrane system</location>
        <topology evidence="6">Single-pass membrane protein</topology>
    </subcellularLocation>
    <subcellularLocation>
        <location evidence="1 7">Membrane</location>
        <topology evidence="1 7">Single-pass type II membrane protein</topology>
    </subcellularLocation>
</comment>
<keyword evidence="4 7" id="KW-0735">Signal-anchor</keyword>
<name>A0ABD1GI22_SALDI</name>
<dbReference type="InterPro" id="IPR004159">
    <property type="entry name" value="Put_SAM_MeTrfase"/>
</dbReference>
<evidence type="ECO:0000313" key="9">
    <source>
        <dbReference type="Proteomes" id="UP001567538"/>
    </source>
</evidence>
<dbReference type="GO" id="GO:0012505">
    <property type="term" value="C:endomembrane system"/>
    <property type="evidence" value="ECO:0007669"/>
    <property type="project" value="UniProtKB-SubCell"/>
</dbReference>
<evidence type="ECO:0000256" key="4">
    <source>
        <dbReference type="ARBA" id="ARBA00022968"/>
    </source>
</evidence>
<evidence type="ECO:0000256" key="5">
    <source>
        <dbReference type="ARBA" id="ARBA00023180"/>
    </source>
</evidence>
<evidence type="ECO:0000256" key="3">
    <source>
        <dbReference type="ARBA" id="ARBA00022603"/>
    </source>
</evidence>
<keyword evidence="9" id="KW-1185">Reference proteome</keyword>
<proteinExistence type="inferred from homology"/>
<protein>
    <recommendedName>
        <fullName evidence="7">Methyltransferase</fullName>
        <ecNumber evidence="7">2.1.1.-</ecNumber>
    </recommendedName>
</protein>
<evidence type="ECO:0000256" key="1">
    <source>
        <dbReference type="ARBA" id="ARBA00004606"/>
    </source>
</evidence>
<dbReference type="Pfam" id="PF03141">
    <property type="entry name" value="Methyltransf_29"/>
    <property type="match status" value="1"/>
</dbReference>
<keyword evidence="7" id="KW-0808">Transferase</keyword>
<dbReference type="PANTHER" id="PTHR10108">
    <property type="entry name" value="SAM-DEPENDENT METHYLTRANSFERASE"/>
    <property type="match status" value="1"/>
</dbReference>
<comment type="caution">
    <text evidence="8">The sequence shown here is derived from an EMBL/GenBank/DDBJ whole genome shotgun (WGS) entry which is preliminary data.</text>
</comment>
<dbReference type="SUPFAM" id="SSF53335">
    <property type="entry name" value="S-adenosyl-L-methionine-dependent methyltransferases"/>
    <property type="match status" value="2"/>
</dbReference>
<dbReference type="Gene3D" id="3.40.50.150">
    <property type="entry name" value="Vaccinia Virus protein VP39"/>
    <property type="match status" value="1"/>
</dbReference>
<dbReference type="EC" id="2.1.1.-" evidence="7"/>
<gene>
    <name evidence="8" type="ORF">AAHA92_20707</name>
</gene>
<keyword evidence="4 7" id="KW-0812">Transmembrane</keyword>
<accession>A0ABD1GI22</accession>
<dbReference type="Proteomes" id="UP001567538">
    <property type="component" value="Unassembled WGS sequence"/>
</dbReference>
<reference evidence="8 9" key="1">
    <citation type="submission" date="2024-06" db="EMBL/GenBank/DDBJ databases">
        <title>A chromosome level genome sequence of Diviner's sage (Salvia divinorum).</title>
        <authorList>
            <person name="Ford S.A."/>
            <person name="Ro D.-K."/>
            <person name="Ness R.W."/>
            <person name="Phillips M.A."/>
        </authorList>
    </citation>
    <scope>NUCLEOTIDE SEQUENCE [LARGE SCALE GENOMIC DNA]</scope>
    <source>
        <strain evidence="8">SAF-2024a</strain>
        <tissue evidence="8">Leaf</tissue>
    </source>
</reference>
<comment type="similarity">
    <text evidence="2 7">Belongs to the methyltransferase superfamily.</text>
</comment>
<dbReference type="GO" id="GO:0032259">
    <property type="term" value="P:methylation"/>
    <property type="evidence" value="ECO:0007669"/>
    <property type="project" value="UniProtKB-KW"/>
</dbReference>